<keyword evidence="7" id="KW-1185">Reference proteome</keyword>
<comment type="similarity">
    <text evidence="1">Belongs to the LysR transcriptional regulatory family.</text>
</comment>
<evidence type="ECO:0000256" key="4">
    <source>
        <dbReference type="ARBA" id="ARBA00023163"/>
    </source>
</evidence>
<evidence type="ECO:0000313" key="7">
    <source>
        <dbReference type="Proteomes" id="UP000298050"/>
    </source>
</evidence>
<evidence type="ECO:0000259" key="5">
    <source>
        <dbReference type="PROSITE" id="PS50931"/>
    </source>
</evidence>
<sequence length="302" mass="32865">MRLDRIDLNLFVVFEAVYRERSVTRVAQELHLTQPAVSNALGRLRQAFADQLFVRTPQGMQPTPVADNVIGDVRRALLLLQDSIGVGAQFDPQSSEKVFRLAVNDLLLTLLLPVLHRRLLPEAPGVVLQAFYPGREAAVAELKAGDIDLLVDSPQINARELGQAPLACLPYVVAMRPGHPLASSPLTLDAYLGADHLHVSGRPRGRGHVDIALHALGRRRQVKVRLQHHAPAAALTADSDLLWTTTELAARNSGLHCVPPPFAVEPLALNLYYSRSAAEDPANRWLREHCLAAVAAGALQAA</sequence>
<dbReference type="Proteomes" id="UP000298050">
    <property type="component" value="Unassembled WGS sequence"/>
</dbReference>
<keyword evidence="4" id="KW-0804">Transcription</keyword>
<protein>
    <submittedName>
        <fullName evidence="6">LysR family transcriptional regulator</fullName>
    </submittedName>
</protein>
<dbReference type="AlphaFoldDB" id="A0A4Z0M711"/>
<keyword evidence="2" id="KW-0805">Transcription regulation</keyword>
<dbReference type="EMBL" id="SRLE01000004">
    <property type="protein sequence ID" value="TGD75311.1"/>
    <property type="molecule type" value="Genomic_DNA"/>
</dbReference>
<organism evidence="6 7">
    <name type="scientific">Mangrovimicrobium sediminis</name>
    <dbReference type="NCBI Taxonomy" id="2562682"/>
    <lineage>
        <taxon>Bacteria</taxon>
        <taxon>Pseudomonadati</taxon>
        <taxon>Pseudomonadota</taxon>
        <taxon>Gammaproteobacteria</taxon>
        <taxon>Cellvibrionales</taxon>
        <taxon>Halieaceae</taxon>
        <taxon>Mangrovimicrobium</taxon>
    </lineage>
</organism>
<feature type="domain" description="HTH lysR-type" evidence="5">
    <location>
        <begin position="6"/>
        <end position="63"/>
    </location>
</feature>
<accession>A0A4Z0M711</accession>
<name>A0A4Z0M711_9GAMM</name>
<dbReference type="InterPro" id="IPR000847">
    <property type="entry name" value="LysR_HTH_N"/>
</dbReference>
<dbReference type="Pfam" id="PF00126">
    <property type="entry name" value="HTH_1"/>
    <property type="match status" value="1"/>
</dbReference>
<proteinExistence type="inferred from homology"/>
<dbReference type="PANTHER" id="PTHR30118">
    <property type="entry name" value="HTH-TYPE TRANSCRIPTIONAL REGULATOR LEUO-RELATED"/>
    <property type="match status" value="1"/>
</dbReference>
<dbReference type="InterPro" id="IPR037402">
    <property type="entry name" value="YidZ_PBP2"/>
</dbReference>
<gene>
    <name evidence="6" type="ORF">E4634_04785</name>
</gene>
<dbReference type="GO" id="GO:0003700">
    <property type="term" value="F:DNA-binding transcription factor activity"/>
    <property type="evidence" value="ECO:0007669"/>
    <property type="project" value="InterPro"/>
</dbReference>
<keyword evidence="3" id="KW-0238">DNA-binding</keyword>
<dbReference type="SUPFAM" id="SSF53850">
    <property type="entry name" value="Periplasmic binding protein-like II"/>
    <property type="match status" value="1"/>
</dbReference>
<comment type="caution">
    <text evidence="6">The sequence shown here is derived from an EMBL/GenBank/DDBJ whole genome shotgun (WGS) entry which is preliminary data.</text>
</comment>
<dbReference type="PRINTS" id="PR00039">
    <property type="entry name" value="HTHLYSR"/>
</dbReference>
<evidence type="ECO:0000256" key="2">
    <source>
        <dbReference type="ARBA" id="ARBA00023015"/>
    </source>
</evidence>
<dbReference type="InterPro" id="IPR036388">
    <property type="entry name" value="WH-like_DNA-bd_sf"/>
</dbReference>
<dbReference type="SUPFAM" id="SSF46785">
    <property type="entry name" value="Winged helix' DNA-binding domain"/>
    <property type="match status" value="1"/>
</dbReference>
<dbReference type="Gene3D" id="3.40.190.10">
    <property type="entry name" value="Periplasmic binding protein-like II"/>
    <property type="match status" value="2"/>
</dbReference>
<reference evidence="6 7" key="1">
    <citation type="submission" date="2019-04" db="EMBL/GenBank/DDBJ databases">
        <title>Taxonomy of novel Haliea sp. from mangrove soil of West Coast of India.</title>
        <authorList>
            <person name="Verma A."/>
            <person name="Kumar P."/>
            <person name="Krishnamurthi S."/>
        </authorList>
    </citation>
    <scope>NUCLEOTIDE SEQUENCE [LARGE SCALE GENOMIC DNA]</scope>
    <source>
        <strain evidence="6 7">SAOS-164</strain>
    </source>
</reference>
<dbReference type="InterPro" id="IPR036390">
    <property type="entry name" value="WH_DNA-bd_sf"/>
</dbReference>
<dbReference type="Pfam" id="PF03466">
    <property type="entry name" value="LysR_substrate"/>
    <property type="match status" value="1"/>
</dbReference>
<dbReference type="Gene3D" id="1.10.10.10">
    <property type="entry name" value="Winged helix-like DNA-binding domain superfamily/Winged helix DNA-binding domain"/>
    <property type="match status" value="1"/>
</dbReference>
<evidence type="ECO:0000256" key="1">
    <source>
        <dbReference type="ARBA" id="ARBA00009437"/>
    </source>
</evidence>
<dbReference type="PANTHER" id="PTHR30118:SF15">
    <property type="entry name" value="TRANSCRIPTIONAL REGULATORY PROTEIN"/>
    <property type="match status" value="1"/>
</dbReference>
<dbReference type="InterPro" id="IPR005119">
    <property type="entry name" value="LysR_subst-bd"/>
</dbReference>
<dbReference type="PROSITE" id="PS50931">
    <property type="entry name" value="HTH_LYSR"/>
    <property type="match status" value="1"/>
</dbReference>
<dbReference type="CDD" id="cd08417">
    <property type="entry name" value="PBP2_Nitroaromatics_like"/>
    <property type="match status" value="1"/>
</dbReference>
<dbReference type="RefSeq" id="WP_135441450.1">
    <property type="nucleotide sequence ID" value="NZ_SRLE01000004.1"/>
</dbReference>
<evidence type="ECO:0000256" key="3">
    <source>
        <dbReference type="ARBA" id="ARBA00023125"/>
    </source>
</evidence>
<dbReference type="InterPro" id="IPR050389">
    <property type="entry name" value="LysR-type_TF"/>
</dbReference>
<evidence type="ECO:0000313" key="6">
    <source>
        <dbReference type="EMBL" id="TGD75311.1"/>
    </source>
</evidence>
<dbReference type="OrthoDB" id="8720143at2"/>
<dbReference type="GO" id="GO:0003677">
    <property type="term" value="F:DNA binding"/>
    <property type="evidence" value="ECO:0007669"/>
    <property type="project" value="UniProtKB-KW"/>
</dbReference>